<evidence type="ECO:0000313" key="3">
    <source>
        <dbReference type="Proteomes" id="UP000190797"/>
    </source>
</evidence>
<proteinExistence type="predicted"/>
<evidence type="ECO:0000313" key="2">
    <source>
        <dbReference type="EMBL" id="AQZ63751.1"/>
    </source>
</evidence>
<gene>
    <name evidence="2" type="ORF">BKM31_21830</name>
</gene>
<keyword evidence="3" id="KW-1185">Reference proteome</keyword>
<evidence type="ECO:0000256" key="1">
    <source>
        <dbReference type="SAM" id="SignalP"/>
    </source>
</evidence>
<feature type="signal peptide" evidence="1">
    <location>
        <begin position="1"/>
        <end position="28"/>
    </location>
</feature>
<feature type="chain" id="PRO_5010740324" description="Ig-like domain-containing protein" evidence="1">
    <location>
        <begin position="29"/>
        <end position="134"/>
    </location>
</feature>
<reference evidence="3" key="1">
    <citation type="journal article" date="2017" name="Med. Chem. Commun.">
        <title>Nonomuraea sp. ATCC 55076 harbours the largest actinomycete chromosome to date and the kistamicin biosynthetic gene cluster.</title>
        <authorList>
            <person name="Nazari B."/>
            <person name="Forneris C.C."/>
            <person name="Gibson M.I."/>
            <person name="Moon K."/>
            <person name="Schramma K.R."/>
            <person name="Seyedsayamdost M.R."/>
        </authorList>
    </citation>
    <scope>NUCLEOTIDE SEQUENCE [LARGE SCALE GENOMIC DNA]</scope>
    <source>
        <strain evidence="3">ATCC 55076</strain>
    </source>
</reference>
<dbReference type="OrthoDB" id="3539734at2"/>
<dbReference type="EMBL" id="CP017717">
    <property type="protein sequence ID" value="AQZ63751.1"/>
    <property type="molecule type" value="Genomic_DNA"/>
</dbReference>
<dbReference type="Proteomes" id="UP000190797">
    <property type="component" value="Chromosome"/>
</dbReference>
<accession>A0A1V0A0K4</accession>
<organism evidence="2 3">
    <name type="scientific">[Actinomadura] parvosata subsp. kistnae</name>
    <dbReference type="NCBI Taxonomy" id="1909395"/>
    <lineage>
        <taxon>Bacteria</taxon>
        <taxon>Bacillati</taxon>
        <taxon>Actinomycetota</taxon>
        <taxon>Actinomycetes</taxon>
        <taxon>Streptosporangiales</taxon>
        <taxon>Streptosporangiaceae</taxon>
        <taxon>Nonomuraea</taxon>
    </lineage>
</organism>
<name>A0A1V0A0K4_9ACTN</name>
<dbReference type="RefSeq" id="WP_155127813.1">
    <property type="nucleotide sequence ID" value="NZ_CP017717.1"/>
</dbReference>
<dbReference type="AlphaFoldDB" id="A0A1V0A0K4"/>
<keyword evidence="1" id="KW-0732">Signal</keyword>
<sequence length="134" mass="14553">MRNSQLAPAIAGLGAALAMLAVPSAASAQSTSQTQTQTQAQAQAQALGVHRRSASCTSPSGQKINVSWGDGNVSTTVYFNNHCNQKRWVELKFVKQNHDFFWKCFSVNPRTSGKKKVDNSNPDQVVLTKKKTNC</sequence>
<evidence type="ECO:0008006" key="4">
    <source>
        <dbReference type="Google" id="ProtNLM"/>
    </source>
</evidence>
<dbReference type="KEGG" id="noa:BKM31_21830"/>
<dbReference type="STRING" id="1909395.BKM31_21830"/>
<protein>
    <recommendedName>
        <fullName evidence="4">Ig-like domain-containing protein</fullName>
    </recommendedName>
</protein>